<reference evidence="6" key="2">
    <citation type="submission" date="2011-02" db="EMBL/GenBank/DDBJ databases">
        <authorList>
            <person name="MacLean D."/>
        </authorList>
    </citation>
    <scope>NUCLEOTIDE SEQUENCE</scope>
</reference>
<accession>F0WX63</accession>
<evidence type="ECO:0000256" key="1">
    <source>
        <dbReference type="ARBA" id="ARBA00022723"/>
    </source>
</evidence>
<evidence type="ECO:0000256" key="2">
    <source>
        <dbReference type="ARBA" id="ARBA00022771"/>
    </source>
</evidence>
<dbReference type="PROSITE" id="PS50808">
    <property type="entry name" value="ZF_BED"/>
    <property type="match status" value="1"/>
</dbReference>
<feature type="domain" description="BED-type" evidence="5">
    <location>
        <begin position="83"/>
        <end position="135"/>
    </location>
</feature>
<dbReference type="EMBL" id="FR824388">
    <property type="protein sequence ID" value="CCA26054.1"/>
    <property type="molecule type" value="Genomic_DNA"/>
</dbReference>
<dbReference type="InterPro" id="IPR003656">
    <property type="entry name" value="Znf_BED"/>
</dbReference>
<evidence type="ECO:0000313" key="6">
    <source>
        <dbReference type="EMBL" id="CCA26054.1"/>
    </source>
</evidence>
<evidence type="ECO:0000256" key="3">
    <source>
        <dbReference type="ARBA" id="ARBA00022833"/>
    </source>
</evidence>
<organism evidence="6">
    <name type="scientific">Albugo laibachii Nc14</name>
    <dbReference type="NCBI Taxonomy" id="890382"/>
    <lineage>
        <taxon>Eukaryota</taxon>
        <taxon>Sar</taxon>
        <taxon>Stramenopiles</taxon>
        <taxon>Oomycota</taxon>
        <taxon>Peronosporomycetes</taxon>
        <taxon>Albuginales</taxon>
        <taxon>Albuginaceae</taxon>
        <taxon>Albugo</taxon>
    </lineage>
</organism>
<keyword evidence="3" id="KW-0862">Zinc</keyword>
<protein>
    <submittedName>
        <fullName evidence="6">Predicted protein putative</fullName>
    </submittedName>
</protein>
<name>F0WX63_9STRA</name>
<gene>
    <name evidence="6" type="primary">AlNc14C343G10822</name>
    <name evidence="6" type="ORF">ALNC14_121980</name>
</gene>
<keyword evidence="1" id="KW-0479">Metal-binding</keyword>
<sequence>MRNPMDVNRTYARDSSSIHFDKERLKWTRRQKVSHSFVTISIKFNDYLFRNLAHQIHQDDAHVLASVEIPFETLKKSHQRSGRRPSAVWEYFSQLRMEHNKLHAQCKFCSFRCAGVASRMVHHILFKCPHAPENVQLSCERDKQTKRTREIHSSNTTFPTKQKMKLHRDPKSANLVTYMNDMHAGSQVQSTGLIEHWNLFLERFINACAFNNIPVRFLKDEDLREAFQKFASIVEVASVNGKEGCTSLCDKKCHSGRQLWTDPVDGLMTLYKQLGSDIDELIQRAQYITLVQRIQQADSVDIMLFDDRRQFDLWISSESSKLVDSPCQLLRLTLEKALFQLEVRVSQSCMVNLCIPEMCSTVTDALSKNGRLKLVGSCLTRQTFHMLKKLLSAGSGVISTLQDASRLIDSLITLEQQEALTYKDSFKLDSDYCRRQFMQFQLPKNDDSAHISCNYVPVLIGRLLNVQQQLQDALIRDNYLAHTNENQRISQHRKRVNDYFQKEKHFWCRLFTLHEALKPFVWLFAASETLQVSSSQVLECWLWILSVIHDIKSSLKDTRSVLTSEEVDAFELSWLEIVQESIQEHQLASLMLDPRIHGTGLSSVGRRKVNNMIVNLHDRLYVYQACTMRHPSDPDTVSNSEETSITRRALLDQLSHYINKKGIFEDSVTWEMSRTNASPEWFWSDFEQDATILSKLAKCVLLYIPQVESASSFFKHAYGTIQRFSALSEDDFNWRQLCHHFRHNSGNHSGARNTPRAYAEALFPYRLSSIQSARTDNLYRVSGSVVKHVNDWISCVMESEQQSCTSTHESCGHRPKGDSDISLSWFTYESEQDRHDLEVKASSFFTLPTDALNINSTFPNHWNKKMNTPPKDHIPSNATAIASSTMVI</sequence>
<dbReference type="GO" id="GO:0008270">
    <property type="term" value="F:zinc ion binding"/>
    <property type="evidence" value="ECO:0007669"/>
    <property type="project" value="UniProtKB-KW"/>
</dbReference>
<evidence type="ECO:0000259" key="5">
    <source>
        <dbReference type="PROSITE" id="PS50808"/>
    </source>
</evidence>
<evidence type="ECO:0000256" key="4">
    <source>
        <dbReference type="PROSITE-ProRule" id="PRU00027"/>
    </source>
</evidence>
<dbReference type="HOGENOM" id="CLU_015482_0_0_1"/>
<keyword evidence="2 4" id="KW-0863">Zinc-finger</keyword>
<dbReference type="AlphaFoldDB" id="F0WX63"/>
<reference evidence="6" key="1">
    <citation type="journal article" date="2011" name="PLoS Biol.">
        <title>Gene gain and loss during evolution of obligate parasitism in the white rust pathogen of Arabidopsis thaliana.</title>
        <authorList>
            <person name="Kemen E."/>
            <person name="Gardiner A."/>
            <person name="Schultz-Larsen T."/>
            <person name="Kemen A.C."/>
            <person name="Balmuth A.L."/>
            <person name="Robert-Seilaniantz A."/>
            <person name="Bailey K."/>
            <person name="Holub E."/>
            <person name="Studholme D.J."/>
            <person name="Maclean D."/>
            <person name="Jones J.D."/>
        </authorList>
    </citation>
    <scope>NUCLEOTIDE SEQUENCE</scope>
</reference>
<proteinExistence type="predicted"/>
<dbReference type="GO" id="GO:0003677">
    <property type="term" value="F:DNA binding"/>
    <property type="evidence" value="ECO:0007669"/>
    <property type="project" value="InterPro"/>
</dbReference>